<evidence type="ECO:0000256" key="5">
    <source>
        <dbReference type="ARBA" id="ARBA00022989"/>
    </source>
</evidence>
<evidence type="ECO:0000256" key="2">
    <source>
        <dbReference type="ARBA" id="ARBA00022448"/>
    </source>
</evidence>
<dbReference type="EMBL" id="PISE01000075">
    <property type="protein sequence ID" value="PKG21554.1"/>
    <property type="molecule type" value="Genomic_DNA"/>
</dbReference>
<comment type="similarity">
    <text evidence="7">Belongs to the binding-protein-dependent transport system permease family.</text>
</comment>
<dbReference type="PANTHER" id="PTHR43227:SF11">
    <property type="entry name" value="BLL4140 PROTEIN"/>
    <property type="match status" value="1"/>
</dbReference>
<comment type="caution">
    <text evidence="9">The sequence shown here is derived from an EMBL/GenBank/DDBJ whole genome shotgun (WGS) entry which is preliminary data.</text>
</comment>
<feature type="transmembrane region" description="Helical" evidence="7">
    <location>
        <begin position="37"/>
        <end position="60"/>
    </location>
</feature>
<dbReference type="AlphaFoldDB" id="A0A2N0YWC1"/>
<keyword evidence="5 7" id="KW-1133">Transmembrane helix</keyword>
<keyword evidence="2 7" id="KW-0813">Transport</keyword>
<organism evidence="9 10">
    <name type="scientific">Niallia nealsonii</name>
    <dbReference type="NCBI Taxonomy" id="115979"/>
    <lineage>
        <taxon>Bacteria</taxon>
        <taxon>Bacillati</taxon>
        <taxon>Bacillota</taxon>
        <taxon>Bacilli</taxon>
        <taxon>Bacillales</taxon>
        <taxon>Bacillaceae</taxon>
        <taxon>Niallia</taxon>
    </lineage>
</organism>
<dbReference type="PANTHER" id="PTHR43227">
    <property type="entry name" value="BLL4140 PROTEIN"/>
    <property type="match status" value="1"/>
</dbReference>
<proteinExistence type="inferred from homology"/>
<evidence type="ECO:0000256" key="1">
    <source>
        <dbReference type="ARBA" id="ARBA00004651"/>
    </source>
</evidence>
<gene>
    <name evidence="9" type="ORF">CWS01_21835</name>
</gene>
<dbReference type="SUPFAM" id="SSF161098">
    <property type="entry name" value="MetI-like"/>
    <property type="match status" value="1"/>
</dbReference>
<dbReference type="PROSITE" id="PS50928">
    <property type="entry name" value="ABC_TM1"/>
    <property type="match status" value="1"/>
</dbReference>
<protein>
    <submittedName>
        <fullName evidence="9">Sugar ABC transporter permease</fullName>
    </submittedName>
</protein>
<dbReference type="GO" id="GO:0005886">
    <property type="term" value="C:plasma membrane"/>
    <property type="evidence" value="ECO:0007669"/>
    <property type="project" value="UniProtKB-SubCell"/>
</dbReference>
<feature type="transmembrane region" description="Helical" evidence="7">
    <location>
        <begin position="234"/>
        <end position="254"/>
    </location>
</feature>
<evidence type="ECO:0000256" key="3">
    <source>
        <dbReference type="ARBA" id="ARBA00022475"/>
    </source>
</evidence>
<evidence type="ECO:0000256" key="7">
    <source>
        <dbReference type="RuleBase" id="RU363032"/>
    </source>
</evidence>
<dbReference type="Pfam" id="PF00528">
    <property type="entry name" value="BPD_transp_1"/>
    <property type="match status" value="1"/>
</dbReference>
<dbReference type="Gene3D" id="1.10.3720.10">
    <property type="entry name" value="MetI-like"/>
    <property type="match status" value="1"/>
</dbReference>
<keyword evidence="3" id="KW-1003">Cell membrane</keyword>
<evidence type="ECO:0000313" key="10">
    <source>
        <dbReference type="Proteomes" id="UP000233375"/>
    </source>
</evidence>
<dbReference type="InterPro" id="IPR035906">
    <property type="entry name" value="MetI-like_sf"/>
</dbReference>
<dbReference type="InterPro" id="IPR050809">
    <property type="entry name" value="UgpAE/MalFG_permease"/>
</dbReference>
<feature type="transmembrane region" description="Helical" evidence="7">
    <location>
        <begin position="97"/>
        <end position="119"/>
    </location>
</feature>
<dbReference type="Proteomes" id="UP000233375">
    <property type="component" value="Unassembled WGS sequence"/>
</dbReference>
<evidence type="ECO:0000313" key="9">
    <source>
        <dbReference type="EMBL" id="PKG21554.1"/>
    </source>
</evidence>
<dbReference type="GO" id="GO:0055085">
    <property type="term" value="P:transmembrane transport"/>
    <property type="evidence" value="ECO:0007669"/>
    <property type="project" value="InterPro"/>
</dbReference>
<feature type="transmembrane region" description="Helical" evidence="7">
    <location>
        <begin position="286"/>
        <end position="311"/>
    </location>
</feature>
<dbReference type="CDD" id="cd06261">
    <property type="entry name" value="TM_PBP2"/>
    <property type="match status" value="1"/>
</dbReference>
<name>A0A2N0YWC1_9BACI</name>
<evidence type="ECO:0000256" key="6">
    <source>
        <dbReference type="ARBA" id="ARBA00023136"/>
    </source>
</evidence>
<keyword evidence="4 7" id="KW-0812">Transmembrane</keyword>
<sequence>MEKLQGEITENFKKTEFNTKKEKVKKWTKEQAFYHGMLLPGMIFLILFSFVPMFGIIMAFQDYIPAKGILGSEFVGLDHFKYMFSLPDIGKLFRNTIVIALGKIILGSLLAIVFAILLNEIRLKFLKKSIQTVVYLPHFLSWVVLATVVLNMFNLDGIVNQILAFLGLEKLNFLGSNKLFQPLIIGTDVWKEFGYNSIVYLAAITAVDPGLHEAASIDGANWWKRIWHITLPGMLPIILLLAVLSLPNILNAGFDQVYNLYTPMVYETGDILDTYVYRIGLIGREYSFGTAVGLFKSVIGIILIVSANNAAKRFTDRKLF</sequence>
<feature type="domain" description="ABC transmembrane type-1" evidence="8">
    <location>
        <begin position="93"/>
        <end position="307"/>
    </location>
</feature>
<accession>A0A2N0YWC1</accession>
<feature type="transmembrane region" description="Helical" evidence="7">
    <location>
        <begin position="139"/>
        <end position="168"/>
    </location>
</feature>
<keyword evidence="10" id="KW-1185">Reference proteome</keyword>
<comment type="subcellular location">
    <subcellularLocation>
        <location evidence="1 7">Cell membrane</location>
        <topology evidence="1 7">Multi-pass membrane protein</topology>
    </subcellularLocation>
</comment>
<evidence type="ECO:0000256" key="4">
    <source>
        <dbReference type="ARBA" id="ARBA00022692"/>
    </source>
</evidence>
<dbReference type="InterPro" id="IPR000515">
    <property type="entry name" value="MetI-like"/>
</dbReference>
<evidence type="ECO:0000259" key="8">
    <source>
        <dbReference type="PROSITE" id="PS50928"/>
    </source>
</evidence>
<keyword evidence="6 7" id="KW-0472">Membrane</keyword>
<dbReference type="OrthoDB" id="9785836at2"/>
<reference evidence="9 10" key="1">
    <citation type="journal article" date="2003" name="Int. J. Syst. Evol. Microbiol.">
        <title>Bacillus nealsonii sp. nov., isolated from a spacecraft-assembly facility, whose spores are gamma-radiation resistant.</title>
        <authorList>
            <person name="Venkateswaran K."/>
            <person name="Kempf M."/>
            <person name="Chen F."/>
            <person name="Satomi M."/>
            <person name="Nicholson W."/>
            <person name="Kern R."/>
        </authorList>
    </citation>
    <scope>NUCLEOTIDE SEQUENCE [LARGE SCALE GENOMIC DNA]</scope>
    <source>
        <strain evidence="9 10">FO-92</strain>
    </source>
</reference>